<evidence type="ECO:0000313" key="3">
    <source>
        <dbReference type="Proteomes" id="UP000221110"/>
    </source>
</evidence>
<organism evidence="2 3">
    <name type="scientific">Aeromonas phage AS-gz</name>
    <dbReference type="NCBI Taxonomy" id="2026082"/>
    <lineage>
        <taxon>Viruses</taxon>
        <taxon>Duplodnaviria</taxon>
        <taxon>Heunggongvirae</taxon>
        <taxon>Uroviricota</taxon>
        <taxon>Caudoviricetes</taxon>
        <taxon>Pantevenvirales</taxon>
        <taxon>Straboviridae</taxon>
        <taxon>Tulanevirus</taxon>
        <taxon>Tulanevirus asgz</taxon>
    </lineage>
</organism>
<dbReference type="InterPro" id="IPR023214">
    <property type="entry name" value="HAD_sf"/>
</dbReference>
<keyword evidence="2" id="KW-0418">Kinase</keyword>
<dbReference type="Gene3D" id="3.40.50.300">
    <property type="entry name" value="P-loop containing nucleotide triphosphate hydrolases"/>
    <property type="match status" value="1"/>
</dbReference>
<dbReference type="InterPro" id="IPR027417">
    <property type="entry name" value="P-loop_NTPase"/>
</dbReference>
<keyword evidence="2" id="KW-0808">Transferase</keyword>
<sequence>MTERFASQQLILTVGPTCSGKSTWANEQVRANPTKYVNLNRDDFRFSLFGCRTWSDYKFNKHNEQLVTNAIQKAAIEAIAMSKTIIISDTNLNKTTQGTWKNFADTHKVEFVLKYFAPGLLSTLMERNRYKGERALPEFVVKRQYDQYMVDFGGQRVYTPDFAKPRAIIFDLDGTLFDNNHRHAFDWSKVLDDTPRDSVVELFKMYVDRGYACITVSGRDGVSEEDSIKALNNAGLFPAAHYQRAAGDSRSDDIVKEEIFWQQIEPNWCAMRAIDDRQKVVDMWRRIGLECWQVQPGDF</sequence>
<dbReference type="Pfam" id="PF13671">
    <property type="entry name" value="AAA_33"/>
    <property type="match status" value="1"/>
</dbReference>
<dbReference type="SUPFAM" id="SSF56784">
    <property type="entry name" value="HAD-like"/>
    <property type="match status" value="1"/>
</dbReference>
<dbReference type="Gene3D" id="3.40.50.1000">
    <property type="entry name" value="HAD superfamily/HAD-like"/>
    <property type="match status" value="1"/>
</dbReference>
<evidence type="ECO:0000313" key="2">
    <source>
        <dbReference type="EMBL" id="ASU00589.1"/>
    </source>
</evidence>
<dbReference type="SUPFAM" id="SSF52540">
    <property type="entry name" value="P-loop containing nucleoside triphosphate hydrolases"/>
    <property type="match status" value="1"/>
</dbReference>
<name>A0A223LGG8_9CAUD</name>
<dbReference type="Pfam" id="PF25109">
    <property type="entry name" value="HAD_PNKP"/>
    <property type="match status" value="1"/>
</dbReference>
<dbReference type="RefSeq" id="YP_009613040.1">
    <property type="nucleotide sequence ID" value="NC_042019.1"/>
</dbReference>
<proteinExistence type="predicted"/>
<accession>A0A223LGG8</accession>
<dbReference type="InterPro" id="IPR056782">
    <property type="entry name" value="HAD_PNKP"/>
</dbReference>
<dbReference type="InterPro" id="IPR036412">
    <property type="entry name" value="HAD-like_sf"/>
</dbReference>
<protein>
    <submittedName>
        <fullName evidence="2">Polynucleotide 5'-kinase and 3'-phosphatase</fullName>
    </submittedName>
</protein>
<dbReference type="GO" id="GO:0016301">
    <property type="term" value="F:kinase activity"/>
    <property type="evidence" value="ECO:0007669"/>
    <property type="project" value="UniProtKB-KW"/>
</dbReference>
<dbReference type="KEGG" id="vg:40089410"/>
<feature type="domain" description="Polynucleotide kinase PNKP phosphatase" evidence="1">
    <location>
        <begin position="165"/>
        <end position="299"/>
    </location>
</feature>
<dbReference type="Proteomes" id="UP000221110">
    <property type="component" value="Segment"/>
</dbReference>
<evidence type="ECO:0000259" key="1">
    <source>
        <dbReference type="Pfam" id="PF25109"/>
    </source>
</evidence>
<keyword evidence="3" id="KW-1185">Reference proteome</keyword>
<reference evidence="2 3" key="1">
    <citation type="submission" date="2017-07" db="EMBL/GenBank/DDBJ databases">
        <title>In vitro design and evaluation of phage cocktails against multidrug-resistant Aeromonas salmonicida.</title>
        <authorList>
            <person name="Chen L."/>
            <person name="Yuan S."/>
            <person name="Ma Y."/>
        </authorList>
    </citation>
    <scope>NUCLEOTIDE SEQUENCE [LARGE SCALE GENOMIC DNA]</scope>
</reference>
<dbReference type="EMBL" id="MF479730">
    <property type="protein sequence ID" value="ASU00589.1"/>
    <property type="molecule type" value="Genomic_DNA"/>
</dbReference>
<dbReference type="GeneID" id="40089410"/>